<dbReference type="AlphaFoldDB" id="A0A117NIU0"/>
<reference evidence="1" key="1">
    <citation type="journal article" date="2015" name="Genome Biol. Evol.">
        <title>Organellar Genomes of White Spruce (Picea glauca): Assembly and Annotation.</title>
        <authorList>
            <person name="Jackman S.D."/>
            <person name="Warren R.L."/>
            <person name="Gibb E.A."/>
            <person name="Vandervalk B.P."/>
            <person name="Mohamadi H."/>
            <person name="Chu J."/>
            <person name="Raymond A."/>
            <person name="Pleasance S."/>
            <person name="Coope R."/>
            <person name="Wildung M.R."/>
            <person name="Ritland C.E."/>
            <person name="Bousquet J."/>
            <person name="Jones S.J."/>
            <person name="Bohlmann J."/>
            <person name="Birol I."/>
        </authorList>
    </citation>
    <scope>NUCLEOTIDE SEQUENCE [LARGE SCALE GENOMIC DNA]</scope>
    <source>
        <tissue evidence="1">Flushing bud</tissue>
    </source>
</reference>
<keyword evidence="1" id="KW-0496">Mitochondrion</keyword>
<dbReference type="EMBL" id="LKAM01000001">
    <property type="protein sequence ID" value="KUM50450.1"/>
    <property type="molecule type" value="Genomic_DNA"/>
</dbReference>
<geneLocation type="mitochondrion" evidence="1"/>
<evidence type="ECO:0000313" key="1">
    <source>
        <dbReference type="EMBL" id="KUM50450.1"/>
    </source>
</evidence>
<organism evidence="1">
    <name type="scientific">Picea glauca</name>
    <name type="common">White spruce</name>
    <name type="synonym">Pinus glauca</name>
    <dbReference type="NCBI Taxonomy" id="3330"/>
    <lineage>
        <taxon>Eukaryota</taxon>
        <taxon>Viridiplantae</taxon>
        <taxon>Streptophyta</taxon>
        <taxon>Embryophyta</taxon>
        <taxon>Tracheophyta</taxon>
        <taxon>Spermatophyta</taxon>
        <taxon>Pinopsida</taxon>
        <taxon>Pinidae</taxon>
        <taxon>Conifers I</taxon>
        <taxon>Pinales</taxon>
        <taxon>Pinaceae</taxon>
        <taxon>Picea</taxon>
    </lineage>
</organism>
<name>A0A117NIU0_PICGL</name>
<gene>
    <name evidence="1" type="ORF">ABT39_MTgene293</name>
</gene>
<proteinExistence type="predicted"/>
<sequence length="34" mass="3997">MMPFLLLSMPLVQRFILSSQQMYIQLMLLGIKVL</sequence>
<comment type="caution">
    <text evidence="1">The sequence shown here is derived from an EMBL/GenBank/DDBJ whole genome shotgun (WGS) entry which is preliminary data.</text>
</comment>
<protein>
    <submittedName>
        <fullName evidence="1">Uncharacterized protein</fullName>
    </submittedName>
</protein>
<accession>A0A117NIU0</accession>